<dbReference type="EMBL" id="SIRE01000004">
    <property type="protein sequence ID" value="TBL80781.1"/>
    <property type="molecule type" value="Genomic_DNA"/>
</dbReference>
<feature type="domain" description="STAS" evidence="3">
    <location>
        <begin position="1"/>
        <end position="110"/>
    </location>
</feature>
<evidence type="ECO:0000256" key="2">
    <source>
        <dbReference type="RuleBase" id="RU003749"/>
    </source>
</evidence>
<reference evidence="4 5" key="1">
    <citation type="submission" date="2019-02" db="EMBL/GenBank/DDBJ databases">
        <title>Paenibacillus sp. nov., isolated from surface-sterilized tissue of Thalictrum simplex L.</title>
        <authorList>
            <person name="Tuo L."/>
        </authorList>
    </citation>
    <scope>NUCLEOTIDE SEQUENCE [LARGE SCALE GENOMIC DNA]</scope>
    <source>
        <strain evidence="4 5">N2SHLJ1</strain>
    </source>
</reference>
<evidence type="ECO:0000256" key="1">
    <source>
        <dbReference type="ARBA" id="ARBA00009013"/>
    </source>
</evidence>
<dbReference type="InterPro" id="IPR003658">
    <property type="entry name" value="Anti-sigma_ant"/>
</dbReference>
<dbReference type="Gene3D" id="3.30.750.24">
    <property type="entry name" value="STAS domain"/>
    <property type="match status" value="1"/>
</dbReference>
<comment type="similarity">
    <text evidence="1 2">Belongs to the anti-sigma-factor antagonist family.</text>
</comment>
<dbReference type="Pfam" id="PF01740">
    <property type="entry name" value="STAS"/>
    <property type="match status" value="1"/>
</dbReference>
<dbReference type="NCBIfam" id="TIGR00377">
    <property type="entry name" value="ant_ant_sig"/>
    <property type="match status" value="1"/>
</dbReference>
<dbReference type="GO" id="GO:0043856">
    <property type="term" value="F:anti-sigma factor antagonist activity"/>
    <property type="evidence" value="ECO:0007669"/>
    <property type="project" value="InterPro"/>
</dbReference>
<dbReference type="AlphaFoldDB" id="A0A4Q9DZR7"/>
<proteinExistence type="inferred from homology"/>
<protein>
    <recommendedName>
        <fullName evidence="2">Anti-sigma factor antagonist</fullName>
    </recommendedName>
</protein>
<organism evidence="4 5">
    <name type="scientific">Paenibacillus thalictri</name>
    <dbReference type="NCBI Taxonomy" id="2527873"/>
    <lineage>
        <taxon>Bacteria</taxon>
        <taxon>Bacillati</taxon>
        <taxon>Bacillota</taxon>
        <taxon>Bacilli</taxon>
        <taxon>Bacillales</taxon>
        <taxon>Paenibacillaceae</taxon>
        <taxon>Paenibacillus</taxon>
    </lineage>
</organism>
<dbReference type="InterPro" id="IPR036513">
    <property type="entry name" value="STAS_dom_sf"/>
</dbReference>
<evidence type="ECO:0000259" key="3">
    <source>
        <dbReference type="PROSITE" id="PS50801"/>
    </source>
</evidence>
<keyword evidence="5" id="KW-1185">Reference proteome</keyword>
<accession>A0A4Q9DZR7</accession>
<gene>
    <name evidence="4" type="ORF">EYB31_06040</name>
</gene>
<evidence type="ECO:0000313" key="4">
    <source>
        <dbReference type="EMBL" id="TBL80781.1"/>
    </source>
</evidence>
<dbReference type="RefSeq" id="WP_131012382.1">
    <property type="nucleotide sequence ID" value="NZ_SIRE01000004.1"/>
</dbReference>
<comment type="caution">
    <text evidence="4">The sequence shown here is derived from an EMBL/GenBank/DDBJ whole genome shotgun (WGS) entry which is preliminary data.</text>
</comment>
<dbReference type="InterPro" id="IPR002645">
    <property type="entry name" value="STAS_dom"/>
</dbReference>
<evidence type="ECO:0000313" key="5">
    <source>
        <dbReference type="Proteomes" id="UP000293142"/>
    </source>
</evidence>
<dbReference type="PANTHER" id="PTHR33495:SF14">
    <property type="entry name" value="ANTI-SIGMA FACTOR ANTAGONIST"/>
    <property type="match status" value="1"/>
</dbReference>
<name>A0A4Q9DZR7_9BACL</name>
<sequence>MIVTIAEQGNVKLIGLDGRLDGTTSRQVEAEFLKLTDQGEKTFVFDLSKLEYISSAGLRVMLLGAKKTRAAGGKIALCGLNDSVNEVFQISGFHTIFAIYSTHVEALAHVSS</sequence>
<dbReference type="CDD" id="cd07043">
    <property type="entry name" value="STAS_anti-anti-sigma_factors"/>
    <property type="match status" value="1"/>
</dbReference>
<dbReference type="PROSITE" id="PS50801">
    <property type="entry name" value="STAS"/>
    <property type="match status" value="1"/>
</dbReference>
<dbReference type="PANTHER" id="PTHR33495">
    <property type="entry name" value="ANTI-SIGMA FACTOR ANTAGONIST TM_1081-RELATED-RELATED"/>
    <property type="match status" value="1"/>
</dbReference>
<dbReference type="SUPFAM" id="SSF52091">
    <property type="entry name" value="SpoIIaa-like"/>
    <property type="match status" value="1"/>
</dbReference>
<dbReference type="Proteomes" id="UP000293142">
    <property type="component" value="Unassembled WGS sequence"/>
</dbReference>
<dbReference type="OrthoDB" id="9794628at2"/>